<feature type="binding site" evidence="12">
    <location>
        <position position="256"/>
    </location>
    <ligand>
        <name>[4Fe-4S] cluster</name>
        <dbReference type="ChEBI" id="CHEBI:49883"/>
        <label>2</label>
        <note>4Fe-4S-substrate</note>
    </ligand>
</feature>
<comment type="function">
    <text evidence="12">Catalyzes the cyclization of GTP to (8S)-3',8-cyclo-7,8-dihydroguanosine 5'-triphosphate.</text>
</comment>
<sequence length="328" mass="37043">MQDGFGRKIDYLRISVTDRCNFRCQYCMSEKMTFMPKSELLTLEEITLIAERFIGHGIRKIRLTGGEPLVRRDMGDVIQRLGRKVQSGELEELTMTTNGSLLEEYADHIANHNVRRINVSMDTLNPERFREITRGADIAQVLRGIDAAKNAGIRVKINMVGLRDFNETDLLPMAEYCAREGHDLTVIETMPLGDVGADRKLEHIPAEEFIAPLTREYDLEPVGYRSAGPARYHMVRPLGLRLGTITPLSQNFCDGCNRLRLTTDGKIFMCLGHNAHVDLRSAVRNEGIEAVDRLLQKALKLKPLRHEFNAQLDGSADILERHMNVTGG</sequence>
<dbReference type="EC" id="4.1.99.22" evidence="1 12"/>
<feature type="binding site" evidence="12">
    <location>
        <position position="24"/>
    </location>
    <ligand>
        <name>[4Fe-4S] cluster</name>
        <dbReference type="ChEBI" id="CHEBI:49883"/>
        <label>1</label>
        <note>4Fe-4S-S-AdoMet</note>
    </ligand>
</feature>
<dbReference type="GO" id="GO:0005525">
    <property type="term" value="F:GTP binding"/>
    <property type="evidence" value="ECO:0007669"/>
    <property type="project" value="UniProtKB-UniRule"/>
</dbReference>
<proteinExistence type="inferred from homology"/>
<reference evidence="15" key="1">
    <citation type="submission" date="2016-11" db="EMBL/GenBank/DDBJ databases">
        <authorList>
            <person name="Varghese N."/>
            <person name="Submissions S."/>
        </authorList>
    </citation>
    <scope>NUCLEOTIDE SEQUENCE [LARGE SCALE GENOMIC DNA]</scope>
    <source>
        <strain evidence="15">DSM 22363</strain>
    </source>
</reference>
<keyword evidence="5 12" id="KW-0547">Nucleotide-binding</keyword>
<evidence type="ECO:0000256" key="10">
    <source>
        <dbReference type="ARBA" id="ARBA00023239"/>
    </source>
</evidence>
<evidence type="ECO:0000256" key="6">
    <source>
        <dbReference type="ARBA" id="ARBA00023004"/>
    </source>
</evidence>
<feature type="binding site" evidence="12">
    <location>
        <position position="270"/>
    </location>
    <ligand>
        <name>[4Fe-4S] cluster</name>
        <dbReference type="ChEBI" id="CHEBI:49883"/>
        <label>2</label>
        <note>4Fe-4S-substrate</note>
    </ligand>
</feature>
<dbReference type="InterPro" id="IPR040064">
    <property type="entry name" value="MoaA-like"/>
</dbReference>
<dbReference type="Pfam" id="PF06463">
    <property type="entry name" value="Mob_synth_C"/>
    <property type="match status" value="1"/>
</dbReference>
<dbReference type="InterPro" id="IPR006638">
    <property type="entry name" value="Elp3/MiaA/NifB-like_rSAM"/>
</dbReference>
<evidence type="ECO:0000256" key="1">
    <source>
        <dbReference type="ARBA" id="ARBA00012167"/>
    </source>
</evidence>
<evidence type="ECO:0000256" key="8">
    <source>
        <dbReference type="ARBA" id="ARBA00023134"/>
    </source>
</evidence>
<feature type="binding site" evidence="12">
    <location>
        <position position="96"/>
    </location>
    <ligand>
        <name>GTP</name>
        <dbReference type="ChEBI" id="CHEBI:37565"/>
    </ligand>
</feature>
<dbReference type="PANTHER" id="PTHR22960:SF0">
    <property type="entry name" value="MOLYBDENUM COFACTOR BIOSYNTHESIS PROTEIN 1"/>
    <property type="match status" value="1"/>
</dbReference>
<comment type="cofactor">
    <cofactor evidence="12">
        <name>[4Fe-4S] cluster</name>
        <dbReference type="ChEBI" id="CHEBI:49883"/>
    </cofactor>
    <text evidence="12">Binds 2 [4Fe-4S] clusters. Binds 1 [4Fe-4S] cluster coordinated with 3 cysteines and an exchangeable S-adenosyl-L-methionine and 1 [4Fe-4S] cluster coordinated with 3 cysteines and the GTP-derived substrate.</text>
</comment>
<dbReference type="PROSITE" id="PS01305">
    <property type="entry name" value="MOAA_NIFB_PQQE"/>
    <property type="match status" value="1"/>
</dbReference>
<dbReference type="PROSITE" id="PS51918">
    <property type="entry name" value="RADICAL_SAM"/>
    <property type="match status" value="1"/>
</dbReference>
<dbReference type="EMBL" id="FSQW01000002">
    <property type="protein sequence ID" value="SIN99566.1"/>
    <property type="molecule type" value="Genomic_DNA"/>
</dbReference>
<evidence type="ECO:0000313" key="14">
    <source>
        <dbReference type="EMBL" id="SIN99566.1"/>
    </source>
</evidence>
<feature type="binding site" evidence="12">
    <location>
        <begin position="258"/>
        <end position="260"/>
    </location>
    <ligand>
        <name>GTP</name>
        <dbReference type="ChEBI" id="CHEBI:37565"/>
    </ligand>
</feature>
<feature type="binding site" evidence="12">
    <location>
        <position position="13"/>
    </location>
    <ligand>
        <name>GTP</name>
        <dbReference type="ChEBI" id="CHEBI:37565"/>
    </ligand>
</feature>
<dbReference type="InterPro" id="IPR007197">
    <property type="entry name" value="rSAM"/>
</dbReference>
<dbReference type="CDD" id="cd21117">
    <property type="entry name" value="Twitch_MoaA"/>
    <property type="match status" value="1"/>
</dbReference>
<feature type="binding site" evidence="12">
    <location>
        <position position="120"/>
    </location>
    <ligand>
        <name>S-adenosyl-L-methionine</name>
        <dbReference type="ChEBI" id="CHEBI:59789"/>
    </ligand>
</feature>
<dbReference type="GO" id="GO:0046872">
    <property type="term" value="F:metal ion binding"/>
    <property type="evidence" value="ECO:0007669"/>
    <property type="project" value="UniProtKB-KW"/>
</dbReference>
<dbReference type="SFLD" id="SFLDS00029">
    <property type="entry name" value="Radical_SAM"/>
    <property type="match status" value="1"/>
</dbReference>
<dbReference type="SFLD" id="SFLDG01386">
    <property type="entry name" value="main_SPASM_domain-containing"/>
    <property type="match status" value="1"/>
</dbReference>
<feature type="binding site" evidence="12">
    <location>
        <position position="190"/>
    </location>
    <ligand>
        <name>S-adenosyl-L-methionine</name>
        <dbReference type="ChEBI" id="CHEBI:59789"/>
    </ligand>
</feature>
<dbReference type="HAMAP" id="MF_01225_B">
    <property type="entry name" value="MoaA_B"/>
    <property type="match status" value="1"/>
</dbReference>
<dbReference type="SFLD" id="SFLDG01383">
    <property type="entry name" value="cyclic_pyranopterin_phosphate"/>
    <property type="match status" value="1"/>
</dbReference>
<feature type="binding site" evidence="12">
    <location>
        <position position="62"/>
    </location>
    <ligand>
        <name>GTP</name>
        <dbReference type="ChEBI" id="CHEBI:37565"/>
    </ligand>
</feature>
<keyword evidence="6 12" id="KW-0408">Iron</keyword>
<evidence type="ECO:0000256" key="7">
    <source>
        <dbReference type="ARBA" id="ARBA00023014"/>
    </source>
</evidence>
<feature type="binding site" evidence="12">
    <location>
        <position position="20"/>
    </location>
    <ligand>
        <name>[4Fe-4S] cluster</name>
        <dbReference type="ChEBI" id="CHEBI:49883"/>
        <label>1</label>
        <note>4Fe-4S-S-AdoMet</note>
    </ligand>
</feature>
<keyword evidence="7 12" id="KW-0411">Iron-sulfur</keyword>
<dbReference type="Pfam" id="PF04055">
    <property type="entry name" value="Radical_SAM"/>
    <property type="match status" value="1"/>
</dbReference>
<keyword evidence="3 12" id="KW-0949">S-adenosyl-L-methionine</keyword>
<evidence type="ECO:0000256" key="4">
    <source>
        <dbReference type="ARBA" id="ARBA00022723"/>
    </source>
</evidence>
<dbReference type="NCBIfam" id="TIGR02666">
    <property type="entry name" value="moaA"/>
    <property type="match status" value="1"/>
</dbReference>
<dbReference type="GO" id="GO:0051539">
    <property type="term" value="F:4 iron, 4 sulfur cluster binding"/>
    <property type="evidence" value="ECO:0007669"/>
    <property type="project" value="UniProtKB-UniRule"/>
</dbReference>
<dbReference type="InterPro" id="IPR010505">
    <property type="entry name" value="MoaA_twitch"/>
</dbReference>
<feature type="binding site" evidence="12">
    <location>
        <position position="156"/>
    </location>
    <ligand>
        <name>GTP</name>
        <dbReference type="ChEBI" id="CHEBI:37565"/>
    </ligand>
</feature>
<dbReference type="SFLD" id="SFLDG01067">
    <property type="entry name" value="SPASM/twitch_domain_containing"/>
    <property type="match status" value="1"/>
</dbReference>
<dbReference type="InterPro" id="IPR013483">
    <property type="entry name" value="MoaA"/>
</dbReference>
<evidence type="ECO:0000313" key="15">
    <source>
        <dbReference type="Proteomes" id="UP000185192"/>
    </source>
</evidence>
<evidence type="ECO:0000256" key="12">
    <source>
        <dbReference type="HAMAP-Rule" id="MF_01225"/>
    </source>
</evidence>
<name>A0A1N6FW38_9SPHN</name>
<evidence type="ECO:0000256" key="11">
    <source>
        <dbReference type="ARBA" id="ARBA00048697"/>
    </source>
</evidence>
<organism evidence="14 15">
    <name type="scientific">Parasphingorhabdus marina DSM 22363</name>
    <dbReference type="NCBI Taxonomy" id="1123272"/>
    <lineage>
        <taxon>Bacteria</taxon>
        <taxon>Pseudomonadati</taxon>
        <taxon>Pseudomonadota</taxon>
        <taxon>Alphaproteobacteria</taxon>
        <taxon>Sphingomonadales</taxon>
        <taxon>Sphingomonadaceae</taxon>
        <taxon>Parasphingorhabdus</taxon>
    </lineage>
</organism>
<feature type="binding site" evidence="12">
    <location>
        <position position="26"/>
    </location>
    <ligand>
        <name>S-adenosyl-L-methionine</name>
        <dbReference type="ChEBI" id="CHEBI:59789"/>
    </ligand>
</feature>
<dbReference type="InterPro" id="IPR000385">
    <property type="entry name" value="MoaA_NifB_PqqE_Fe-S-bd_CS"/>
</dbReference>
<feature type="binding site" evidence="12">
    <location>
        <position position="66"/>
    </location>
    <ligand>
        <name>S-adenosyl-L-methionine</name>
        <dbReference type="ChEBI" id="CHEBI:59789"/>
    </ligand>
</feature>
<keyword evidence="8 12" id="KW-0342">GTP-binding</keyword>
<evidence type="ECO:0000256" key="9">
    <source>
        <dbReference type="ARBA" id="ARBA00023150"/>
    </source>
</evidence>
<dbReference type="AlphaFoldDB" id="A0A1N6FW38"/>
<dbReference type="InterPro" id="IPR058240">
    <property type="entry name" value="rSAM_sf"/>
</dbReference>
<comment type="subunit">
    <text evidence="12">Monomer and homodimer.</text>
</comment>
<evidence type="ECO:0000256" key="3">
    <source>
        <dbReference type="ARBA" id="ARBA00022691"/>
    </source>
</evidence>
<comment type="pathway">
    <text evidence="12">Cofactor biosynthesis; molybdopterin biosynthesis.</text>
</comment>
<dbReference type="Proteomes" id="UP000185192">
    <property type="component" value="Unassembled WGS sequence"/>
</dbReference>
<protein>
    <recommendedName>
        <fullName evidence="1 12">GTP 3',8-cyclase</fullName>
        <ecNumber evidence="1 12">4.1.99.22</ecNumber>
    </recommendedName>
    <alternativeName>
        <fullName evidence="12">Molybdenum cofactor biosynthesis protein A</fullName>
    </alternativeName>
</protein>
<dbReference type="SMART" id="SM00729">
    <property type="entry name" value="Elp3"/>
    <property type="match status" value="1"/>
</dbReference>
<accession>A0A1N6FW38</accession>
<dbReference type="UniPathway" id="UPA00344"/>
<feature type="binding site" evidence="12">
    <location>
        <position position="253"/>
    </location>
    <ligand>
        <name>[4Fe-4S] cluster</name>
        <dbReference type="ChEBI" id="CHEBI:49883"/>
        <label>2</label>
        <note>4Fe-4S-substrate</note>
    </ligand>
</feature>
<dbReference type="SUPFAM" id="SSF102114">
    <property type="entry name" value="Radical SAM enzymes"/>
    <property type="match status" value="1"/>
</dbReference>
<gene>
    <name evidence="12" type="primary">moaA</name>
    <name evidence="14" type="ORF">SAMN02745824_2574</name>
</gene>
<evidence type="ECO:0000256" key="5">
    <source>
        <dbReference type="ARBA" id="ARBA00022741"/>
    </source>
</evidence>
<dbReference type="GO" id="GO:0006777">
    <property type="term" value="P:Mo-molybdopterin cofactor biosynthetic process"/>
    <property type="evidence" value="ECO:0007669"/>
    <property type="project" value="UniProtKB-UniRule"/>
</dbReference>
<feature type="binding site" evidence="12">
    <location>
        <position position="27"/>
    </location>
    <ligand>
        <name>[4Fe-4S] cluster</name>
        <dbReference type="ChEBI" id="CHEBI:49883"/>
        <label>1</label>
        <note>4Fe-4S-S-AdoMet</note>
    </ligand>
</feature>
<dbReference type="GO" id="GO:0061798">
    <property type="term" value="F:GTP 3',8'-cyclase activity"/>
    <property type="evidence" value="ECO:0007669"/>
    <property type="project" value="UniProtKB-UniRule"/>
</dbReference>
<keyword evidence="15" id="KW-1185">Reference proteome</keyword>
<evidence type="ECO:0000259" key="13">
    <source>
        <dbReference type="PROSITE" id="PS51918"/>
    </source>
</evidence>
<keyword evidence="10 12" id="KW-0456">Lyase</keyword>
<dbReference type="PANTHER" id="PTHR22960">
    <property type="entry name" value="MOLYBDOPTERIN COFACTOR SYNTHESIS PROTEIN A"/>
    <property type="match status" value="1"/>
</dbReference>
<comment type="catalytic activity">
    <reaction evidence="11 12">
        <text>GTP + AH2 + S-adenosyl-L-methionine = (8S)-3',8-cyclo-7,8-dihydroguanosine 5'-triphosphate + 5'-deoxyadenosine + L-methionine + A + H(+)</text>
        <dbReference type="Rhea" id="RHEA:49576"/>
        <dbReference type="ChEBI" id="CHEBI:13193"/>
        <dbReference type="ChEBI" id="CHEBI:15378"/>
        <dbReference type="ChEBI" id="CHEBI:17319"/>
        <dbReference type="ChEBI" id="CHEBI:17499"/>
        <dbReference type="ChEBI" id="CHEBI:37565"/>
        <dbReference type="ChEBI" id="CHEBI:57844"/>
        <dbReference type="ChEBI" id="CHEBI:59789"/>
        <dbReference type="ChEBI" id="CHEBI:131766"/>
        <dbReference type="EC" id="4.1.99.22"/>
    </reaction>
</comment>
<keyword evidence="4 12" id="KW-0479">Metal-binding</keyword>
<dbReference type="GO" id="GO:0061799">
    <property type="term" value="F:cyclic pyranopterin monophosphate synthase activity"/>
    <property type="evidence" value="ECO:0007669"/>
    <property type="project" value="TreeGrafter"/>
</dbReference>
<dbReference type="STRING" id="1123272.SAMN02745824_2574"/>
<dbReference type="GO" id="GO:1904047">
    <property type="term" value="F:S-adenosyl-L-methionine binding"/>
    <property type="evidence" value="ECO:0007669"/>
    <property type="project" value="UniProtKB-UniRule"/>
</dbReference>
<dbReference type="Gene3D" id="3.20.20.70">
    <property type="entry name" value="Aldolase class I"/>
    <property type="match status" value="1"/>
</dbReference>
<comment type="similarity">
    <text evidence="12">Belongs to the radical SAM superfamily. MoaA family.</text>
</comment>
<keyword evidence="9 12" id="KW-0501">Molybdenum cofactor biosynthesis</keyword>
<dbReference type="InterPro" id="IPR050105">
    <property type="entry name" value="MoCo_biosynth_MoaA/MoaC"/>
</dbReference>
<evidence type="ECO:0000256" key="2">
    <source>
        <dbReference type="ARBA" id="ARBA00022485"/>
    </source>
</evidence>
<feature type="domain" description="Radical SAM core" evidence="13">
    <location>
        <begin position="4"/>
        <end position="230"/>
    </location>
</feature>
<keyword evidence="2 12" id="KW-0004">4Fe-4S</keyword>
<dbReference type="InterPro" id="IPR013785">
    <property type="entry name" value="Aldolase_TIM"/>
</dbReference>
<dbReference type="CDD" id="cd01335">
    <property type="entry name" value="Radical_SAM"/>
    <property type="match status" value="1"/>
</dbReference>